<dbReference type="RefSeq" id="WP_081198570.1">
    <property type="nucleotide sequence ID" value="NZ_FOCZ01000014.1"/>
</dbReference>
<evidence type="ECO:0000256" key="1">
    <source>
        <dbReference type="SAM" id="Phobius"/>
    </source>
</evidence>
<proteinExistence type="predicted"/>
<feature type="signal peptide" evidence="2">
    <location>
        <begin position="1"/>
        <end position="19"/>
    </location>
</feature>
<feature type="chain" id="PRO_5010710529" description="CcmD family protein" evidence="2">
    <location>
        <begin position="20"/>
        <end position="72"/>
    </location>
</feature>
<accession>A0A1V9EZ52</accession>
<evidence type="ECO:0000256" key="2">
    <source>
        <dbReference type="SAM" id="SignalP"/>
    </source>
</evidence>
<keyword evidence="1" id="KW-0812">Transmembrane</keyword>
<protein>
    <recommendedName>
        <fullName evidence="5">CcmD family protein</fullName>
    </recommendedName>
</protein>
<keyword evidence="1" id="KW-0472">Membrane</keyword>
<gene>
    <name evidence="3" type="ORF">A4H97_27615</name>
</gene>
<name>A0A1V9EZ52_9BACT</name>
<dbReference type="Proteomes" id="UP000192610">
    <property type="component" value="Unassembled WGS sequence"/>
</dbReference>
<dbReference type="Pfam" id="PF20077">
    <property type="entry name" value="CcmD_alt"/>
    <property type="match status" value="1"/>
</dbReference>
<sequence length="72" mass="7807">MKQLIVTLIVLFVQLMARAQDSTKHVTQTPTGLGAGNKIYVVLAVAVTILVGLILYVIRLDGKISKLEKQSS</sequence>
<comment type="caution">
    <text evidence="3">The sequence shown here is derived from an EMBL/GenBank/DDBJ whole genome shotgun (WGS) entry which is preliminary data.</text>
</comment>
<keyword evidence="2" id="KW-0732">Signal</keyword>
<dbReference type="AlphaFoldDB" id="A0A1V9EZ52"/>
<keyword evidence="4" id="KW-1185">Reference proteome</keyword>
<evidence type="ECO:0000313" key="4">
    <source>
        <dbReference type="Proteomes" id="UP000192610"/>
    </source>
</evidence>
<dbReference type="EMBL" id="LVXG01000011">
    <property type="protein sequence ID" value="OQP51348.1"/>
    <property type="molecule type" value="Genomic_DNA"/>
</dbReference>
<keyword evidence="1" id="KW-1133">Transmembrane helix</keyword>
<evidence type="ECO:0000313" key="3">
    <source>
        <dbReference type="EMBL" id="OQP51348.1"/>
    </source>
</evidence>
<evidence type="ECO:0008006" key="5">
    <source>
        <dbReference type="Google" id="ProtNLM"/>
    </source>
</evidence>
<dbReference type="OrthoDB" id="886941at2"/>
<reference evidence="4" key="1">
    <citation type="submission" date="2016-04" db="EMBL/GenBank/DDBJ databases">
        <authorList>
            <person name="Chen L."/>
            <person name="Zhuang W."/>
            <person name="Wang G."/>
        </authorList>
    </citation>
    <scope>NUCLEOTIDE SEQUENCE [LARGE SCALE GENOMIC DNA]</scope>
    <source>
        <strain evidence="4">17621</strain>
    </source>
</reference>
<feature type="transmembrane region" description="Helical" evidence="1">
    <location>
        <begin position="39"/>
        <end position="58"/>
    </location>
</feature>
<organism evidence="3 4">
    <name type="scientific">Niastella yeongjuensis</name>
    <dbReference type="NCBI Taxonomy" id="354355"/>
    <lineage>
        <taxon>Bacteria</taxon>
        <taxon>Pseudomonadati</taxon>
        <taxon>Bacteroidota</taxon>
        <taxon>Chitinophagia</taxon>
        <taxon>Chitinophagales</taxon>
        <taxon>Chitinophagaceae</taxon>
        <taxon>Niastella</taxon>
    </lineage>
</organism>
<dbReference type="STRING" id="354355.SAMN05660816_05631"/>